<dbReference type="GO" id="GO:0004252">
    <property type="term" value="F:serine-type endopeptidase activity"/>
    <property type="evidence" value="ECO:0007669"/>
    <property type="project" value="InterPro"/>
</dbReference>
<keyword evidence="3" id="KW-0378">Hydrolase</keyword>
<gene>
    <name evidence="3" type="ORF">EBB54_29045</name>
</gene>
<proteinExistence type="inferred from homology"/>
<organism evidence="3 4">
    <name type="scientific">Schaedlerella arabinosiphila</name>
    <dbReference type="NCBI Taxonomy" id="2044587"/>
    <lineage>
        <taxon>Bacteria</taxon>
        <taxon>Bacillati</taxon>
        <taxon>Bacillota</taxon>
        <taxon>Clostridia</taxon>
        <taxon>Lachnospirales</taxon>
        <taxon>Lachnospiraceae</taxon>
        <taxon>Schaedlerella</taxon>
    </lineage>
</organism>
<dbReference type="CDD" id="cd07017">
    <property type="entry name" value="S14_ClpP_2"/>
    <property type="match status" value="1"/>
</dbReference>
<reference evidence="3" key="1">
    <citation type="submission" date="2018-10" db="EMBL/GenBank/DDBJ databases">
        <title>Schaedlerella arabinophila gen. nov. sp. nov., isolated from the mouse intestinal tract and comparative analysis with the genome of the closely related altered Schaedler flora strain ASF502.</title>
        <authorList>
            <person name="Miyake S."/>
            <person name="Soh M."/>
            <person name="Seedorf H."/>
        </authorList>
    </citation>
    <scope>NUCLEOTIDE SEQUENCE [LARGE SCALE GENOMIC DNA]</scope>
    <source>
        <strain evidence="3">DSM 106076</strain>
    </source>
</reference>
<dbReference type="PANTHER" id="PTHR10381:SF11">
    <property type="entry name" value="ATP-DEPENDENT CLP PROTEASE PROTEOLYTIC SUBUNIT, MITOCHONDRIAL"/>
    <property type="match status" value="1"/>
</dbReference>
<dbReference type="GO" id="GO:0004176">
    <property type="term" value="F:ATP-dependent peptidase activity"/>
    <property type="evidence" value="ECO:0007669"/>
    <property type="project" value="InterPro"/>
</dbReference>
<dbReference type="PRINTS" id="PR00127">
    <property type="entry name" value="CLPPROTEASEP"/>
</dbReference>
<evidence type="ECO:0000313" key="4">
    <source>
        <dbReference type="Proteomes" id="UP000274920"/>
    </source>
</evidence>
<dbReference type="InterPro" id="IPR001907">
    <property type="entry name" value="ClpP"/>
</dbReference>
<evidence type="ECO:0000256" key="1">
    <source>
        <dbReference type="ARBA" id="ARBA00007039"/>
    </source>
</evidence>
<dbReference type="RefSeq" id="WP_125130196.1">
    <property type="nucleotide sequence ID" value="NZ_RHJS01000002.1"/>
</dbReference>
<evidence type="ECO:0000313" key="3">
    <source>
        <dbReference type="EMBL" id="RRK34931.1"/>
    </source>
</evidence>
<name>A0A3R8KZ61_9FIRM</name>
<evidence type="ECO:0000256" key="2">
    <source>
        <dbReference type="RuleBase" id="RU003567"/>
    </source>
</evidence>
<sequence length="201" mass="22477">MPTISKDPCVILESARGFETLYLHDKLLNDNREIFFTNEVTAQSCSNLITQLIYLNRIEPDKTITLYLNSPGGSVIDGLAVYDVIRLLDAPVKTVCVGTCASMGAILFLAGAEREIIEHGRIMIHDPSFGMQHNISGKKPHQIQLELDELNKWRESLAKIISERTERPLEEIYEATANDTYFNAEEAVKFGLATHIKKGGI</sequence>
<keyword evidence="4" id="KW-1185">Reference proteome</keyword>
<dbReference type="Gene3D" id="3.90.226.10">
    <property type="entry name" value="2-enoyl-CoA Hydratase, Chain A, domain 1"/>
    <property type="match status" value="1"/>
</dbReference>
<dbReference type="InterPro" id="IPR029045">
    <property type="entry name" value="ClpP/crotonase-like_dom_sf"/>
</dbReference>
<dbReference type="GO" id="GO:0051117">
    <property type="term" value="F:ATPase binding"/>
    <property type="evidence" value="ECO:0007669"/>
    <property type="project" value="TreeGrafter"/>
</dbReference>
<dbReference type="EMBL" id="RHJS01000002">
    <property type="protein sequence ID" value="RRK34931.1"/>
    <property type="molecule type" value="Genomic_DNA"/>
</dbReference>
<dbReference type="GO" id="GO:0006515">
    <property type="term" value="P:protein quality control for misfolded or incompletely synthesized proteins"/>
    <property type="evidence" value="ECO:0007669"/>
    <property type="project" value="TreeGrafter"/>
</dbReference>
<dbReference type="SUPFAM" id="SSF52096">
    <property type="entry name" value="ClpP/crotonase"/>
    <property type="match status" value="1"/>
</dbReference>
<dbReference type="InterPro" id="IPR023562">
    <property type="entry name" value="ClpP/TepA"/>
</dbReference>
<accession>A0A3R8KZ61</accession>
<dbReference type="Pfam" id="PF00574">
    <property type="entry name" value="CLP_protease"/>
    <property type="match status" value="1"/>
</dbReference>
<dbReference type="PANTHER" id="PTHR10381">
    <property type="entry name" value="ATP-DEPENDENT CLP PROTEASE PROTEOLYTIC SUBUNIT"/>
    <property type="match status" value="1"/>
</dbReference>
<protein>
    <recommendedName>
        <fullName evidence="2">ATP-dependent Clp protease proteolytic subunit</fullName>
    </recommendedName>
</protein>
<comment type="similarity">
    <text evidence="1 2">Belongs to the peptidase S14 family.</text>
</comment>
<dbReference type="AlphaFoldDB" id="A0A3R8KZ61"/>
<dbReference type="Proteomes" id="UP000274920">
    <property type="component" value="Unassembled WGS sequence"/>
</dbReference>
<keyword evidence="3" id="KW-0645">Protease</keyword>
<dbReference type="GO" id="GO:0009368">
    <property type="term" value="C:endopeptidase Clp complex"/>
    <property type="evidence" value="ECO:0007669"/>
    <property type="project" value="TreeGrafter"/>
</dbReference>
<comment type="caution">
    <text evidence="3">The sequence shown here is derived from an EMBL/GenBank/DDBJ whole genome shotgun (WGS) entry which is preliminary data.</text>
</comment>